<dbReference type="GO" id="GO:0009003">
    <property type="term" value="F:signal peptidase activity"/>
    <property type="evidence" value="ECO:0007669"/>
    <property type="project" value="UniProtKB-EC"/>
</dbReference>
<dbReference type="GO" id="GO:0004252">
    <property type="term" value="F:serine-type endopeptidase activity"/>
    <property type="evidence" value="ECO:0007669"/>
    <property type="project" value="InterPro"/>
</dbReference>
<dbReference type="PROSITE" id="PS00760">
    <property type="entry name" value="SPASE_I_2"/>
    <property type="match status" value="1"/>
</dbReference>
<evidence type="ECO:0000256" key="11">
    <source>
        <dbReference type="PIRSR" id="PIRSR600223-1"/>
    </source>
</evidence>
<keyword evidence="10 12" id="KW-0472">Membrane</keyword>
<dbReference type="PANTHER" id="PTHR43390:SF1">
    <property type="entry name" value="CHLOROPLAST PROCESSING PEPTIDASE"/>
    <property type="match status" value="1"/>
</dbReference>
<dbReference type="Gene3D" id="2.10.109.10">
    <property type="entry name" value="Umud Fragment, subunit A"/>
    <property type="match status" value="1"/>
</dbReference>
<evidence type="ECO:0000256" key="9">
    <source>
        <dbReference type="ARBA" id="ARBA00022989"/>
    </source>
</evidence>
<evidence type="ECO:0000256" key="5">
    <source>
        <dbReference type="ARBA" id="ARBA00022475"/>
    </source>
</evidence>
<accession>A0A370GR12</accession>
<comment type="catalytic activity">
    <reaction evidence="1 12">
        <text>Cleavage of hydrophobic, N-terminal signal or leader sequences from secreted and periplasmic proteins.</text>
        <dbReference type="EC" id="3.4.21.89"/>
    </reaction>
</comment>
<evidence type="ECO:0000256" key="2">
    <source>
        <dbReference type="ARBA" id="ARBA00004401"/>
    </source>
</evidence>
<evidence type="ECO:0000256" key="1">
    <source>
        <dbReference type="ARBA" id="ARBA00000677"/>
    </source>
</evidence>
<keyword evidence="7 12" id="KW-0812">Transmembrane</keyword>
<evidence type="ECO:0000259" key="14">
    <source>
        <dbReference type="Pfam" id="PF10502"/>
    </source>
</evidence>
<dbReference type="InterPro" id="IPR000223">
    <property type="entry name" value="Pept_S26A_signal_pept_1"/>
</dbReference>
<dbReference type="PROSITE" id="PS00501">
    <property type="entry name" value="SPASE_I_1"/>
    <property type="match status" value="1"/>
</dbReference>
<evidence type="ECO:0000256" key="3">
    <source>
        <dbReference type="ARBA" id="ARBA00009370"/>
    </source>
</evidence>
<keyword evidence="8 12" id="KW-0378">Hydrolase</keyword>
<dbReference type="CDD" id="cd06530">
    <property type="entry name" value="S26_SPase_I"/>
    <property type="match status" value="1"/>
</dbReference>
<evidence type="ECO:0000256" key="7">
    <source>
        <dbReference type="ARBA" id="ARBA00022692"/>
    </source>
</evidence>
<evidence type="ECO:0000256" key="6">
    <source>
        <dbReference type="ARBA" id="ARBA00022670"/>
    </source>
</evidence>
<dbReference type="InterPro" id="IPR019756">
    <property type="entry name" value="Pept_S26A_signal_pept_1_Ser-AS"/>
</dbReference>
<feature type="active site" evidence="11">
    <location>
        <position position="40"/>
    </location>
</feature>
<dbReference type="AlphaFoldDB" id="A0A370GR12"/>
<sequence>MKESSKSELMSWIKTIGITVIVVILVRSFLFSNYVVEGKSMMPTLQDGNRLIVGKLDYDLKKPDRFDIIVFHATETADYVKRVIGLPGDKVAYKNDTLYINGKPMKEPYLKQYKARVTQGNLTPDFTLEEITGETTVPKGKLFVLGDNRQVSEDSRVFGFVDQDKVVGKVDLRIFPFNEMQIFTDKESGASSAAE</sequence>
<dbReference type="NCBIfam" id="TIGR02227">
    <property type="entry name" value="sigpep_I_bact"/>
    <property type="match status" value="1"/>
</dbReference>
<evidence type="ECO:0000313" key="15">
    <source>
        <dbReference type="EMBL" id="RDI45760.1"/>
    </source>
</evidence>
<keyword evidence="5" id="KW-1003">Cell membrane</keyword>
<dbReference type="EMBL" id="QQAY01000002">
    <property type="protein sequence ID" value="RDI45760.1"/>
    <property type="molecule type" value="Genomic_DNA"/>
</dbReference>
<gene>
    <name evidence="15" type="ORF">DFR59_102394</name>
</gene>
<dbReference type="GO" id="GO:0006465">
    <property type="term" value="P:signal peptide processing"/>
    <property type="evidence" value="ECO:0007669"/>
    <property type="project" value="InterPro"/>
</dbReference>
<evidence type="ECO:0000256" key="13">
    <source>
        <dbReference type="RuleBase" id="RU362042"/>
    </source>
</evidence>
<dbReference type="RefSeq" id="WP_114744575.1">
    <property type="nucleotide sequence ID" value="NZ_QQAY01000002.1"/>
</dbReference>
<evidence type="ECO:0000256" key="10">
    <source>
        <dbReference type="ARBA" id="ARBA00023136"/>
    </source>
</evidence>
<comment type="subcellular location">
    <subcellularLocation>
        <location evidence="2">Cell membrane</location>
        <topology evidence="2">Single-pass type II membrane protein</topology>
    </subcellularLocation>
    <subcellularLocation>
        <location evidence="13">Membrane</location>
        <topology evidence="13">Single-pass type II membrane protein</topology>
    </subcellularLocation>
</comment>
<dbReference type="InterPro" id="IPR036286">
    <property type="entry name" value="LexA/Signal_pep-like_sf"/>
</dbReference>
<dbReference type="InterPro" id="IPR019758">
    <property type="entry name" value="Pept_S26A_signal_pept_1_CS"/>
</dbReference>
<dbReference type="OrthoDB" id="9802919at2"/>
<comment type="caution">
    <text evidence="15">The sequence shown here is derived from an EMBL/GenBank/DDBJ whole genome shotgun (WGS) entry which is preliminary data.</text>
</comment>
<dbReference type="PRINTS" id="PR00727">
    <property type="entry name" value="LEADERPTASE"/>
</dbReference>
<keyword evidence="6 12" id="KW-0645">Protease</keyword>
<reference evidence="15 16" key="1">
    <citation type="submission" date="2018-07" db="EMBL/GenBank/DDBJ databases">
        <title>Genomic Encyclopedia of Type Strains, Phase IV (KMG-IV): sequencing the most valuable type-strain genomes for metagenomic binning, comparative biology and taxonomic classification.</title>
        <authorList>
            <person name="Goeker M."/>
        </authorList>
    </citation>
    <scope>NUCLEOTIDE SEQUENCE [LARGE SCALE GENOMIC DNA]</scope>
    <source>
        <strain evidence="15 16">DSM 25281</strain>
    </source>
</reference>
<proteinExistence type="inferred from homology"/>
<feature type="domain" description="Peptidase S26" evidence="14">
    <location>
        <begin position="10"/>
        <end position="174"/>
    </location>
</feature>
<feature type="active site" evidence="11">
    <location>
        <position position="81"/>
    </location>
</feature>
<keyword evidence="9 12" id="KW-1133">Transmembrane helix</keyword>
<organism evidence="15 16">
    <name type="scientific">Falsibacillus pallidus</name>
    <dbReference type="NCBI Taxonomy" id="493781"/>
    <lineage>
        <taxon>Bacteria</taxon>
        <taxon>Bacillati</taxon>
        <taxon>Bacillota</taxon>
        <taxon>Bacilli</taxon>
        <taxon>Bacillales</taxon>
        <taxon>Bacillaceae</taxon>
        <taxon>Falsibacillus</taxon>
    </lineage>
</organism>
<comment type="similarity">
    <text evidence="3 13">Belongs to the peptidase S26 family.</text>
</comment>
<dbReference type="FunFam" id="2.10.109.10:FF:000008">
    <property type="entry name" value="Signal peptidase I"/>
    <property type="match status" value="1"/>
</dbReference>
<dbReference type="PANTHER" id="PTHR43390">
    <property type="entry name" value="SIGNAL PEPTIDASE I"/>
    <property type="match status" value="1"/>
</dbReference>
<dbReference type="GO" id="GO:0005886">
    <property type="term" value="C:plasma membrane"/>
    <property type="evidence" value="ECO:0007669"/>
    <property type="project" value="UniProtKB-SubCell"/>
</dbReference>
<feature type="transmembrane region" description="Helical" evidence="12">
    <location>
        <begin position="12"/>
        <end position="36"/>
    </location>
</feature>
<dbReference type="PROSITE" id="PS00761">
    <property type="entry name" value="SPASE_I_3"/>
    <property type="match status" value="1"/>
</dbReference>
<dbReference type="InterPro" id="IPR019757">
    <property type="entry name" value="Pept_S26A_signal_pept_1_Lys-AS"/>
</dbReference>
<evidence type="ECO:0000256" key="8">
    <source>
        <dbReference type="ARBA" id="ARBA00022801"/>
    </source>
</evidence>
<keyword evidence="16" id="KW-1185">Reference proteome</keyword>
<dbReference type="EC" id="3.4.21.89" evidence="4 12"/>
<dbReference type="InterPro" id="IPR019533">
    <property type="entry name" value="Peptidase_S26"/>
</dbReference>
<dbReference type="Pfam" id="PF10502">
    <property type="entry name" value="Peptidase_S26"/>
    <property type="match status" value="1"/>
</dbReference>
<evidence type="ECO:0000256" key="12">
    <source>
        <dbReference type="RuleBase" id="RU003993"/>
    </source>
</evidence>
<evidence type="ECO:0000256" key="4">
    <source>
        <dbReference type="ARBA" id="ARBA00013208"/>
    </source>
</evidence>
<protein>
    <recommendedName>
        <fullName evidence="4 12">Signal peptidase I</fullName>
        <ecNumber evidence="4 12">3.4.21.89</ecNumber>
    </recommendedName>
</protein>
<dbReference type="SUPFAM" id="SSF51306">
    <property type="entry name" value="LexA/Signal peptidase"/>
    <property type="match status" value="1"/>
</dbReference>
<evidence type="ECO:0000313" key="16">
    <source>
        <dbReference type="Proteomes" id="UP000255326"/>
    </source>
</evidence>
<dbReference type="Proteomes" id="UP000255326">
    <property type="component" value="Unassembled WGS sequence"/>
</dbReference>
<name>A0A370GR12_9BACI</name>